<keyword evidence="9" id="KW-1185">Reference proteome</keyword>
<organism evidence="8 9">
    <name type="scientific">Symbiodinium microadriaticum</name>
    <name type="common">Dinoflagellate</name>
    <name type="synonym">Zooxanthella microadriatica</name>
    <dbReference type="NCBI Taxonomy" id="2951"/>
    <lineage>
        <taxon>Eukaryota</taxon>
        <taxon>Sar</taxon>
        <taxon>Alveolata</taxon>
        <taxon>Dinophyceae</taxon>
        <taxon>Suessiales</taxon>
        <taxon>Symbiodiniaceae</taxon>
        <taxon>Symbiodinium</taxon>
    </lineage>
</organism>
<evidence type="ECO:0000256" key="1">
    <source>
        <dbReference type="ARBA" id="ARBA00004555"/>
    </source>
</evidence>
<dbReference type="GO" id="GO:0007030">
    <property type="term" value="P:Golgi organization"/>
    <property type="evidence" value="ECO:0007669"/>
    <property type="project" value="TreeGrafter"/>
</dbReference>
<keyword evidence="6" id="KW-0812">Transmembrane</keyword>
<dbReference type="OrthoDB" id="442545at2759"/>
<feature type="chain" id="PRO_5013317088" evidence="7">
    <location>
        <begin position="17"/>
        <end position="883"/>
    </location>
</feature>
<evidence type="ECO:0000256" key="7">
    <source>
        <dbReference type="SAM" id="SignalP"/>
    </source>
</evidence>
<proteinExistence type="predicted"/>
<evidence type="ECO:0000256" key="2">
    <source>
        <dbReference type="ARBA" id="ARBA00023034"/>
    </source>
</evidence>
<feature type="transmembrane region" description="Helical" evidence="6">
    <location>
        <begin position="514"/>
        <end position="538"/>
    </location>
</feature>
<feature type="compositionally biased region" description="Acidic residues" evidence="5">
    <location>
        <begin position="872"/>
        <end position="883"/>
    </location>
</feature>
<dbReference type="GO" id="GO:0006888">
    <property type="term" value="P:endoplasmic reticulum to Golgi vesicle-mediated transport"/>
    <property type="evidence" value="ECO:0007669"/>
    <property type="project" value="TreeGrafter"/>
</dbReference>
<evidence type="ECO:0000256" key="4">
    <source>
        <dbReference type="SAM" id="Coils"/>
    </source>
</evidence>
<dbReference type="Proteomes" id="UP000186817">
    <property type="component" value="Unassembled WGS sequence"/>
</dbReference>
<name>A0A1Q9F566_SYMMI</name>
<feature type="compositionally biased region" description="Gly residues" evidence="5">
    <location>
        <begin position="294"/>
        <end position="312"/>
    </location>
</feature>
<keyword evidence="3 4" id="KW-0175">Coiled coil</keyword>
<gene>
    <name evidence="8" type="ORF">AK812_SmicGene1002</name>
</gene>
<feature type="signal peptide" evidence="7">
    <location>
        <begin position="1"/>
        <end position="16"/>
    </location>
</feature>
<comment type="subcellular location">
    <subcellularLocation>
        <location evidence="1">Golgi apparatus</location>
    </subcellularLocation>
</comment>
<feature type="coiled-coil region" evidence="4">
    <location>
        <begin position="626"/>
        <end position="737"/>
    </location>
</feature>
<keyword evidence="2" id="KW-0333">Golgi apparatus</keyword>
<comment type="caution">
    <text evidence="8">The sequence shown here is derived from an EMBL/GenBank/DDBJ whole genome shotgun (WGS) entry which is preliminary data.</text>
</comment>
<evidence type="ECO:0000313" key="8">
    <source>
        <dbReference type="EMBL" id="OLQ14828.1"/>
    </source>
</evidence>
<keyword evidence="6" id="KW-0472">Membrane</keyword>
<keyword evidence="7" id="KW-0732">Signal</keyword>
<dbReference type="AlphaFoldDB" id="A0A1Q9F566"/>
<protein>
    <submittedName>
        <fullName evidence="8">Uncharacterized protein</fullName>
    </submittedName>
</protein>
<dbReference type="PANTHER" id="PTHR18921">
    <property type="entry name" value="MYOSIN HEAVY CHAIN - RELATED"/>
    <property type="match status" value="1"/>
</dbReference>
<evidence type="ECO:0000256" key="3">
    <source>
        <dbReference type="ARBA" id="ARBA00023054"/>
    </source>
</evidence>
<keyword evidence="6" id="KW-1133">Transmembrane helix</keyword>
<sequence length="883" mass="96000">MSGMRALLFVLPLVAAEPQSLRGAFDEVACTGNGGLAENSPSCYGGQFLVEKFSLHVLSYDGSTGIVDMKAEGPQSAECDGAEFQSDDNMITIENDQGCGLSNYEYTVRYCPDQDHVIVNLVKPYNARVILQSQACQSIMQIETVVSDGSFAPQVSVPLAVLDQISGGSSGPAEAAPALATQPFSITVYDSNGEPIRGIQLAQPMTLQLAEDANDSIACAFFNQTSFRWSTSGLRRVRPNMGNASTTPSGAPVPLICETDHLSIFSGVIAIPAEDMEGYVEVPFEESNVANGGISPGTGGGDSVQNPGNGGGVDQVVDVVDQVLRCTRAAGIFSADGMNAVGRGAWTSSSSATALFVSLALFGAAAFAAFARDISRNQTKWMGQLMSLSYNDNEQEEEDEEEEKEEKARSLCKYCILVLQGLQAGVDPESLELAILVRTVGSKQGGELTKGKSPLYAAAVKLADIINVSSGYAKATNLFLEANWLARMLLLFPAVHRSLAAGHGSLIYSRTSKVVVIFLKIFFAGALAALFFQSGASVFCLETLLGLQHPKAQCHPSFVAWAMRFVLLALLALTCLAEACHRGRHGFGWGCLKEEADSFFKKVRQHTQDTLAGVRERVHKHQDAVRQEVQEKMARIRETVAEKRELQDALKREREQEREQLEELKVEKERLEALLDQSRQSIQELETTKEGLRRGNQKLTQENQQLLVEKQELKETLRRLRERSREKQARIDGLLEETQRILDIPPPPPVSCPVITESFKIREQLEEALAKLREMDRREKDGDGRPFLQLPPIFLFCFFVSYLIFRPFVKQSDPPANAFAGVPGAPAAAAAAAGNEAVEGEGADGAEAQNWEAMSSSSEDSDESLSDASDAGADEWEFVAEAD</sequence>
<accession>A0A1Q9F566</accession>
<feature type="transmembrane region" description="Helical" evidence="6">
    <location>
        <begin position="787"/>
        <end position="805"/>
    </location>
</feature>
<feature type="transmembrane region" description="Helical" evidence="6">
    <location>
        <begin position="558"/>
        <end position="577"/>
    </location>
</feature>
<evidence type="ECO:0000256" key="6">
    <source>
        <dbReference type="SAM" id="Phobius"/>
    </source>
</evidence>
<dbReference type="GO" id="GO:0005794">
    <property type="term" value="C:Golgi apparatus"/>
    <property type="evidence" value="ECO:0007669"/>
    <property type="project" value="UniProtKB-SubCell"/>
</dbReference>
<evidence type="ECO:0000313" key="9">
    <source>
        <dbReference type="Proteomes" id="UP000186817"/>
    </source>
</evidence>
<feature type="transmembrane region" description="Helical" evidence="6">
    <location>
        <begin position="352"/>
        <end position="371"/>
    </location>
</feature>
<feature type="region of interest" description="Disordered" evidence="5">
    <location>
        <begin position="830"/>
        <end position="883"/>
    </location>
</feature>
<dbReference type="EMBL" id="LSRX01000010">
    <property type="protein sequence ID" value="OLQ14828.1"/>
    <property type="molecule type" value="Genomic_DNA"/>
</dbReference>
<feature type="compositionally biased region" description="Low complexity" evidence="5">
    <location>
        <begin position="845"/>
        <end position="858"/>
    </location>
</feature>
<dbReference type="GO" id="GO:0031267">
    <property type="term" value="F:small GTPase binding"/>
    <property type="evidence" value="ECO:0007669"/>
    <property type="project" value="TreeGrafter"/>
</dbReference>
<feature type="region of interest" description="Disordered" evidence="5">
    <location>
        <begin position="293"/>
        <end position="312"/>
    </location>
</feature>
<evidence type="ECO:0000256" key="5">
    <source>
        <dbReference type="SAM" id="MobiDB-lite"/>
    </source>
</evidence>
<reference evidence="8 9" key="1">
    <citation type="submission" date="2016-02" db="EMBL/GenBank/DDBJ databases">
        <title>Genome analysis of coral dinoflagellate symbionts highlights evolutionary adaptations to a symbiotic lifestyle.</title>
        <authorList>
            <person name="Aranda M."/>
            <person name="Li Y."/>
            <person name="Liew Y.J."/>
            <person name="Baumgarten S."/>
            <person name="Simakov O."/>
            <person name="Wilson M."/>
            <person name="Piel J."/>
            <person name="Ashoor H."/>
            <person name="Bougouffa S."/>
            <person name="Bajic V.B."/>
            <person name="Ryu T."/>
            <person name="Ravasi T."/>
            <person name="Bayer T."/>
            <person name="Micklem G."/>
            <person name="Kim H."/>
            <person name="Bhak J."/>
            <person name="Lajeunesse T.C."/>
            <person name="Voolstra C.R."/>
        </authorList>
    </citation>
    <scope>NUCLEOTIDE SEQUENCE [LARGE SCALE GENOMIC DNA]</scope>
    <source>
        <strain evidence="8 9">CCMP2467</strain>
    </source>
</reference>
<dbReference type="PANTHER" id="PTHR18921:SF2">
    <property type="entry name" value="THYROID RECEPTOR-INTERACTING PROTEIN 11"/>
    <property type="match status" value="1"/>
</dbReference>